<evidence type="ECO:0000313" key="1">
    <source>
        <dbReference type="EMBL" id="KYL04859.1"/>
    </source>
</evidence>
<dbReference type="PANTHER" id="PTHR37308">
    <property type="entry name" value="INTEGRAL MEMBRANE PROTEIN"/>
    <property type="match status" value="1"/>
</dbReference>
<dbReference type="Proteomes" id="UP000075816">
    <property type="component" value="Unassembled WGS sequence"/>
</dbReference>
<dbReference type="Pfam" id="PF04018">
    <property type="entry name" value="VCA0040-like"/>
    <property type="match status" value="1"/>
</dbReference>
<protein>
    <submittedName>
        <fullName evidence="1">DUF368 domain-containing protein</fullName>
    </submittedName>
</protein>
<dbReference type="EMBL" id="LVEA01000027">
    <property type="protein sequence ID" value="KYL04859.1"/>
    <property type="molecule type" value="Genomic_DNA"/>
</dbReference>
<reference evidence="1 2" key="1">
    <citation type="submission" date="2016-03" db="EMBL/GenBank/DDBJ databases">
        <title>Comparative genomics of human isolates of Fusobacterium necrophorum.</title>
        <authorList>
            <person name="Jensen A."/>
            <person name="Bank S."/>
            <person name="Andersen P.S."/>
            <person name="Kristensen L.H."/>
            <person name="Prag J."/>
        </authorList>
    </citation>
    <scope>NUCLEOTIDE SEQUENCE [LARGE SCALE GENOMIC DNA]</scope>
    <source>
        <strain evidence="1 2">LS_1264</strain>
    </source>
</reference>
<dbReference type="AlphaFoldDB" id="A0A162J1B3"/>
<evidence type="ECO:0000313" key="2">
    <source>
        <dbReference type="Proteomes" id="UP000075816"/>
    </source>
</evidence>
<accession>A0A162J1B3</accession>
<dbReference type="KEGG" id="fnf:BSQ88_09430"/>
<name>A0A162J1B3_9FUSO</name>
<dbReference type="eggNOG" id="COG2035">
    <property type="taxonomic scope" value="Bacteria"/>
</dbReference>
<dbReference type="InterPro" id="IPR007163">
    <property type="entry name" value="VCA0040-like"/>
</dbReference>
<organism evidence="1 2">
    <name type="scientific">Fusobacterium necrophorum subsp. funduliforme</name>
    <dbReference type="NCBI Taxonomy" id="143387"/>
    <lineage>
        <taxon>Bacteria</taxon>
        <taxon>Fusobacteriati</taxon>
        <taxon>Fusobacteriota</taxon>
        <taxon>Fusobacteriia</taxon>
        <taxon>Fusobacteriales</taxon>
        <taxon>Fusobacteriaceae</taxon>
        <taxon>Fusobacterium</taxon>
    </lineage>
</organism>
<dbReference type="RefSeq" id="WP_005958197.1">
    <property type="nucleotide sequence ID" value="NZ_CAXOUE010000020.1"/>
</dbReference>
<proteinExistence type="predicted"/>
<sequence>MIGNIIKGLAIGVANIIPGVSGGTVAVLLGIYEKLTDAIGNFFLANFQKKREYFLFLLQIMLGAILGILLFAKLIEWSIQKYPNVTASFFSLCILPSLFYMIKPYRKTKKNLFLFFLGTLFLGIFMFLSVCFQKKTGVETTPVTMISFSYGIKLFFCGLLAGAAMIIPGISGSLLLLIFGEYYHILSFLLQVRILPLVYLAVGVALGLVLFSKGIHWLLQREEEKTMFFIAGIVFMSIFQIWISLLS</sequence>
<dbReference type="PANTHER" id="PTHR37308:SF1">
    <property type="entry name" value="POLYPRENYL-PHOSPHATE TRANSPORTER"/>
    <property type="match status" value="1"/>
</dbReference>
<comment type="caution">
    <text evidence="1">The sequence shown here is derived from an EMBL/GenBank/DDBJ whole genome shotgun (WGS) entry which is preliminary data.</text>
</comment>
<gene>
    <name evidence="1" type="ORF">A2J07_10100</name>
</gene>
<dbReference type="GeneID" id="75076648"/>